<dbReference type="AlphaFoldDB" id="A0A9P6VXX4"/>
<keyword evidence="5" id="KW-1185">Reference proteome</keyword>
<organism evidence="4 5">
    <name type="scientific">Rhodotorula mucilaginosa</name>
    <name type="common">Yeast</name>
    <name type="synonym">Rhodotorula rubra</name>
    <dbReference type="NCBI Taxonomy" id="5537"/>
    <lineage>
        <taxon>Eukaryota</taxon>
        <taxon>Fungi</taxon>
        <taxon>Dikarya</taxon>
        <taxon>Basidiomycota</taxon>
        <taxon>Pucciniomycotina</taxon>
        <taxon>Microbotryomycetes</taxon>
        <taxon>Sporidiobolales</taxon>
        <taxon>Sporidiobolaceae</taxon>
        <taxon>Rhodotorula</taxon>
    </lineage>
</organism>
<proteinExistence type="inferred from homology"/>
<dbReference type="FunFam" id="3.40.50.720:FF:000084">
    <property type="entry name" value="Short-chain dehydrogenase reductase"/>
    <property type="match status" value="1"/>
</dbReference>
<gene>
    <name evidence="4" type="ORF">C6P46_006031</name>
</gene>
<dbReference type="PROSITE" id="PS00061">
    <property type="entry name" value="ADH_SHORT"/>
    <property type="match status" value="1"/>
</dbReference>
<accession>A0A9P6VXX4</accession>
<dbReference type="InterPro" id="IPR036291">
    <property type="entry name" value="NAD(P)-bd_dom_sf"/>
</dbReference>
<dbReference type="Pfam" id="PF13561">
    <property type="entry name" value="adh_short_C2"/>
    <property type="match status" value="1"/>
</dbReference>
<dbReference type="SUPFAM" id="SSF51735">
    <property type="entry name" value="NAD(P)-binding Rossmann-fold domains"/>
    <property type="match status" value="1"/>
</dbReference>
<dbReference type="OrthoDB" id="1888931at2759"/>
<evidence type="ECO:0000256" key="3">
    <source>
        <dbReference type="ARBA" id="ARBA00023002"/>
    </source>
</evidence>
<sequence>MAQNAHSFADKVVIVTGAASGIGFATVKAFLEAGAAGVTLVDLSADSLSQAAASLAGGSADIKSRLHTYAGDVSVEGTAEGYVKETVEKWGRVDVSVQCAGISLPSADLVDLKVSDWDKTMGVNLRGVFLGMQQSLKGMLASPSQGQGCAVVLMCSQLGLDGYPGSAAYSASKFALRGLMSSVAAEVGPKGIRINCVCPGPIETPMLEGFSAEGHLTKGNIKRAGKPHEVANAVLYLASDASSYVSGTTLKVDGGWSKWC</sequence>
<comment type="caution">
    <text evidence="4">The sequence shown here is derived from an EMBL/GenBank/DDBJ whole genome shotgun (WGS) entry which is preliminary data.</text>
</comment>
<dbReference type="InterPro" id="IPR002347">
    <property type="entry name" value="SDR_fam"/>
</dbReference>
<evidence type="ECO:0000313" key="5">
    <source>
        <dbReference type="Proteomes" id="UP000777482"/>
    </source>
</evidence>
<evidence type="ECO:0000256" key="1">
    <source>
        <dbReference type="ARBA" id="ARBA00006484"/>
    </source>
</evidence>
<dbReference type="PRINTS" id="PR00081">
    <property type="entry name" value="GDHRDH"/>
</dbReference>
<name>A0A9P6VXX4_RHOMI</name>
<evidence type="ECO:0000256" key="2">
    <source>
        <dbReference type="ARBA" id="ARBA00022857"/>
    </source>
</evidence>
<dbReference type="GO" id="GO:0016491">
    <property type="term" value="F:oxidoreductase activity"/>
    <property type="evidence" value="ECO:0007669"/>
    <property type="project" value="UniProtKB-KW"/>
</dbReference>
<dbReference type="EMBL" id="PUHQ01000070">
    <property type="protein sequence ID" value="KAG0658155.1"/>
    <property type="molecule type" value="Genomic_DNA"/>
</dbReference>
<dbReference type="Gene3D" id="3.40.50.720">
    <property type="entry name" value="NAD(P)-binding Rossmann-like Domain"/>
    <property type="match status" value="1"/>
</dbReference>
<comment type="similarity">
    <text evidence="1">Belongs to the short-chain dehydrogenases/reductases (SDR) family.</text>
</comment>
<dbReference type="Proteomes" id="UP000777482">
    <property type="component" value="Unassembled WGS sequence"/>
</dbReference>
<evidence type="ECO:0000313" key="4">
    <source>
        <dbReference type="EMBL" id="KAG0658155.1"/>
    </source>
</evidence>
<dbReference type="InterPro" id="IPR020904">
    <property type="entry name" value="Sc_DH/Rdtase_CS"/>
</dbReference>
<dbReference type="PANTHER" id="PTHR24321">
    <property type="entry name" value="DEHYDROGENASES, SHORT CHAIN"/>
    <property type="match status" value="1"/>
</dbReference>
<dbReference type="PANTHER" id="PTHR24321:SF8">
    <property type="entry name" value="ESTRADIOL 17-BETA-DEHYDROGENASE 8-RELATED"/>
    <property type="match status" value="1"/>
</dbReference>
<dbReference type="CDD" id="cd05233">
    <property type="entry name" value="SDR_c"/>
    <property type="match status" value="1"/>
</dbReference>
<reference evidence="4 5" key="1">
    <citation type="submission" date="2020-11" db="EMBL/GenBank/DDBJ databases">
        <title>Kefir isolates.</title>
        <authorList>
            <person name="Marcisauskas S."/>
            <person name="Kim Y."/>
            <person name="Blasche S."/>
        </authorList>
    </citation>
    <scope>NUCLEOTIDE SEQUENCE [LARGE SCALE GENOMIC DNA]</scope>
    <source>
        <strain evidence="4 5">KR</strain>
    </source>
</reference>
<keyword evidence="2" id="KW-0521">NADP</keyword>
<keyword evidence="3" id="KW-0560">Oxidoreductase</keyword>
<protein>
    <submittedName>
        <fullName evidence="4">Uncharacterized protein</fullName>
    </submittedName>
</protein>